<reference evidence="12" key="1">
    <citation type="submission" date="2016-10" db="EMBL/GenBank/DDBJ databases">
        <authorList>
            <person name="Varghese N."/>
            <person name="Submissions S."/>
        </authorList>
    </citation>
    <scope>NUCLEOTIDE SEQUENCE [LARGE SCALE GENOMIC DNA]</scope>
    <source>
        <strain evidence="12">Gh-105</strain>
    </source>
</reference>
<proteinExistence type="inferred from homology"/>
<dbReference type="InterPro" id="IPR008925">
    <property type="entry name" value="aa_tRNA-synth_I_cd-bd_sf"/>
</dbReference>
<organism evidence="11 12">
    <name type="scientific">Methylobacterium gossipiicola</name>
    <dbReference type="NCBI Taxonomy" id="582675"/>
    <lineage>
        <taxon>Bacteria</taxon>
        <taxon>Pseudomonadati</taxon>
        <taxon>Pseudomonadota</taxon>
        <taxon>Alphaproteobacteria</taxon>
        <taxon>Hyphomicrobiales</taxon>
        <taxon>Methylobacteriaceae</taxon>
        <taxon>Methylobacterium</taxon>
    </lineage>
</organism>
<keyword evidence="7 8" id="KW-0030">Aminoacyl-tRNA synthetase</keyword>
<evidence type="ECO:0000256" key="4">
    <source>
        <dbReference type="ARBA" id="ARBA00022741"/>
    </source>
</evidence>
<dbReference type="InterPro" id="IPR001412">
    <property type="entry name" value="aa-tRNA-synth_I_CS"/>
</dbReference>
<comment type="catalytic activity">
    <reaction evidence="8">
        <text>tRNA(Glu) + L-glutamate + ATP = L-glutamyl-tRNA(Glu) + AMP + diphosphate</text>
        <dbReference type="Rhea" id="RHEA:23540"/>
        <dbReference type="Rhea" id="RHEA-COMP:9663"/>
        <dbReference type="Rhea" id="RHEA-COMP:9680"/>
        <dbReference type="ChEBI" id="CHEBI:29985"/>
        <dbReference type="ChEBI" id="CHEBI:30616"/>
        <dbReference type="ChEBI" id="CHEBI:33019"/>
        <dbReference type="ChEBI" id="CHEBI:78442"/>
        <dbReference type="ChEBI" id="CHEBI:78520"/>
        <dbReference type="ChEBI" id="CHEBI:456215"/>
        <dbReference type="EC" id="6.1.1.17"/>
    </reaction>
</comment>
<dbReference type="Proteomes" id="UP000199229">
    <property type="component" value="Unassembled WGS sequence"/>
</dbReference>
<evidence type="ECO:0000256" key="7">
    <source>
        <dbReference type="ARBA" id="ARBA00023146"/>
    </source>
</evidence>
<dbReference type="AlphaFoldDB" id="A0A1I2RS03"/>
<dbReference type="Gene3D" id="1.10.10.350">
    <property type="match status" value="1"/>
</dbReference>
<dbReference type="InterPro" id="IPR049940">
    <property type="entry name" value="GluQ/Sye"/>
</dbReference>
<dbReference type="GO" id="GO:0004818">
    <property type="term" value="F:glutamate-tRNA ligase activity"/>
    <property type="evidence" value="ECO:0007669"/>
    <property type="project" value="UniProtKB-UniRule"/>
</dbReference>
<evidence type="ECO:0000256" key="3">
    <source>
        <dbReference type="ARBA" id="ARBA00022598"/>
    </source>
</evidence>
<evidence type="ECO:0000259" key="9">
    <source>
        <dbReference type="Pfam" id="PF00749"/>
    </source>
</evidence>
<keyword evidence="5 8" id="KW-0067">ATP-binding</keyword>
<dbReference type="EC" id="6.1.1.17" evidence="8"/>
<dbReference type="EMBL" id="FOPM01000003">
    <property type="protein sequence ID" value="SFG42299.1"/>
    <property type="molecule type" value="Genomic_DNA"/>
</dbReference>
<dbReference type="HAMAP" id="MF_00022">
    <property type="entry name" value="Glu_tRNA_synth_type1"/>
    <property type="match status" value="1"/>
</dbReference>
<dbReference type="InterPro" id="IPR020751">
    <property type="entry name" value="aa-tRNA-synth_I_codon-bd_sub2"/>
</dbReference>
<keyword evidence="3 8" id="KW-0436">Ligase</keyword>
<dbReference type="PANTHER" id="PTHR43311:SF2">
    <property type="entry name" value="GLUTAMATE--TRNA LIGASE, MITOCHONDRIAL-RELATED"/>
    <property type="match status" value="1"/>
</dbReference>
<keyword evidence="2 8" id="KW-0963">Cytoplasm</keyword>
<dbReference type="OrthoDB" id="9807503at2"/>
<evidence type="ECO:0000256" key="2">
    <source>
        <dbReference type="ARBA" id="ARBA00022490"/>
    </source>
</evidence>
<keyword evidence="6 8" id="KW-0648">Protein biosynthesis</keyword>
<protein>
    <recommendedName>
        <fullName evidence="8">Glutamate--tRNA ligase</fullName>
        <ecNumber evidence="8">6.1.1.17</ecNumber>
    </recommendedName>
    <alternativeName>
        <fullName evidence="8">Glutamyl-tRNA synthetase</fullName>
        <shortName evidence="8">GluRS</shortName>
    </alternativeName>
</protein>
<dbReference type="PRINTS" id="PR00987">
    <property type="entry name" value="TRNASYNTHGLU"/>
</dbReference>
<comment type="caution">
    <text evidence="8">Lacks conserved residue(s) required for the propagation of feature annotation.</text>
</comment>
<evidence type="ECO:0000256" key="6">
    <source>
        <dbReference type="ARBA" id="ARBA00022917"/>
    </source>
</evidence>
<comment type="function">
    <text evidence="8">Catalyzes the attachment of glutamate to tRNA(Glu) in a two-step reaction: glutamate is first activated by ATP to form Glu-AMP and then transferred to the acceptor end of tRNA(Glu).</text>
</comment>
<evidence type="ECO:0000256" key="5">
    <source>
        <dbReference type="ARBA" id="ARBA00022840"/>
    </source>
</evidence>
<name>A0A1I2RS03_9HYPH</name>
<evidence type="ECO:0000256" key="1">
    <source>
        <dbReference type="ARBA" id="ARBA00007894"/>
    </source>
</evidence>
<evidence type="ECO:0000313" key="12">
    <source>
        <dbReference type="Proteomes" id="UP000199229"/>
    </source>
</evidence>
<comment type="subcellular location">
    <subcellularLocation>
        <location evidence="8">Cytoplasm</location>
    </subcellularLocation>
</comment>
<feature type="short sequence motif" description="'KMSKS' region" evidence="8">
    <location>
        <begin position="246"/>
        <end position="250"/>
    </location>
</feature>
<dbReference type="GO" id="GO:0005524">
    <property type="term" value="F:ATP binding"/>
    <property type="evidence" value="ECO:0007669"/>
    <property type="project" value="UniProtKB-UniRule"/>
</dbReference>
<dbReference type="InterPro" id="IPR004527">
    <property type="entry name" value="Glu-tRNA-ligase_bac/mito"/>
</dbReference>
<dbReference type="InterPro" id="IPR045462">
    <property type="entry name" value="aa-tRNA-synth_I_cd-bd"/>
</dbReference>
<dbReference type="PROSITE" id="PS00178">
    <property type="entry name" value="AA_TRNA_LIGASE_I"/>
    <property type="match status" value="1"/>
</dbReference>
<feature type="domain" description="Glutamyl/glutaminyl-tRNA synthetase class Ib catalytic" evidence="9">
    <location>
        <begin position="11"/>
        <end position="313"/>
    </location>
</feature>
<dbReference type="InterPro" id="IPR020058">
    <property type="entry name" value="Glu/Gln-tRNA-synth_Ib_cat-dom"/>
</dbReference>
<dbReference type="SUPFAM" id="SSF48163">
    <property type="entry name" value="An anticodon-binding domain of class I aminoacyl-tRNA synthetases"/>
    <property type="match status" value="1"/>
</dbReference>
<dbReference type="Pfam" id="PF00749">
    <property type="entry name" value="tRNA-synt_1c"/>
    <property type="match status" value="1"/>
</dbReference>
<dbReference type="RefSeq" id="WP_091968983.1">
    <property type="nucleotide sequence ID" value="NZ_FOPM01000003.1"/>
</dbReference>
<evidence type="ECO:0000259" key="10">
    <source>
        <dbReference type="Pfam" id="PF19269"/>
    </source>
</evidence>
<feature type="binding site" evidence="8">
    <location>
        <position position="249"/>
    </location>
    <ligand>
        <name>ATP</name>
        <dbReference type="ChEBI" id="CHEBI:30616"/>
    </ligand>
</feature>
<evidence type="ECO:0000313" key="11">
    <source>
        <dbReference type="EMBL" id="SFG42299.1"/>
    </source>
</evidence>
<gene>
    <name evidence="8" type="primary">gltX</name>
    <name evidence="11" type="ORF">SAMN05192565_10344</name>
</gene>
<dbReference type="STRING" id="582675.SAMN05192565_10344"/>
<dbReference type="GO" id="GO:0005829">
    <property type="term" value="C:cytosol"/>
    <property type="evidence" value="ECO:0007669"/>
    <property type="project" value="TreeGrafter"/>
</dbReference>
<keyword evidence="4 8" id="KW-0547">Nucleotide-binding</keyword>
<dbReference type="Pfam" id="PF19269">
    <property type="entry name" value="Anticodon_2"/>
    <property type="match status" value="1"/>
</dbReference>
<comment type="subunit">
    <text evidence="8">Monomer.</text>
</comment>
<dbReference type="InterPro" id="IPR000924">
    <property type="entry name" value="Glu/Gln-tRNA-synth"/>
</dbReference>
<evidence type="ECO:0000256" key="8">
    <source>
        <dbReference type="HAMAP-Rule" id="MF_00022"/>
    </source>
</evidence>
<dbReference type="GO" id="GO:0000049">
    <property type="term" value="F:tRNA binding"/>
    <property type="evidence" value="ECO:0007669"/>
    <property type="project" value="InterPro"/>
</dbReference>
<keyword evidence="12" id="KW-1185">Reference proteome</keyword>
<accession>A0A1I2RS03</accession>
<dbReference type="GO" id="GO:0006424">
    <property type="term" value="P:glutamyl-tRNA aminoacylation"/>
    <property type="evidence" value="ECO:0007669"/>
    <property type="project" value="UniProtKB-UniRule"/>
</dbReference>
<feature type="short sequence motif" description="'HIGH' region" evidence="8">
    <location>
        <begin position="15"/>
        <end position="25"/>
    </location>
</feature>
<dbReference type="InterPro" id="IPR014729">
    <property type="entry name" value="Rossmann-like_a/b/a_fold"/>
</dbReference>
<dbReference type="SUPFAM" id="SSF52374">
    <property type="entry name" value="Nucleotidylyl transferase"/>
    <property type="match status" value="1"/>
</dbReference>
<comment type="similarity">
    <text evidence="1 8">Belongs to the class-I aminoacyl-tRNA synthetase family. Glutamate--tRNA ligase type 1 subfamily.</text>
</comment>
<dbReference type="Gene3D" id="3.40.50.620">
    <property type="entry name" value="HUPs"/>
    <property type="match status" value="1"/>
</dbReference>
<dbReference type="NCBIfam" id="TIGR00464">
    <property type="entry name" value="gltX_bact"/>
    <property type="match status" value="1"/>
</dbReference>
<sequence length="454" mass="49473">MTTTDPAAPLVRFAPSPTGYLHLGNARPALLNALFARARGGRFLLRLDDTDRERSTQEFADAVETDLAWLGIVPDLRARQSDRAAIHDAAAERLKAAGRLYPCYETQEELERRRRRQLGRGQPPIYDRAALNLTEAERAALEAEGRKPHWRFKLEPRTVTWTDLVRGEAQVDCASLSDPVLIRADGTYLYTLPSVVDDADLRITHVIRGEDHVTNTGVQVQIFEALGYPVPVFGHHNLLTTADGEGLSKRLGHLSLRGLREAGYEPAAVRSLAVLTGSAEAVRAVASLDELAALVDLDHISRAPAKFDPHELDGLNARLIHAMPVEEVAERLGTLGVPDDVAEPFWLAVRANLAKVAEAGDWWRVVTGPVTPVITDPAFIATAAELLPAEPWDAETWKTWTGAVKARTGAKGKALFMPLRLALTGLEHGPDLAGLLPLIGRARVLERLTGGAEA</sequence>
<feature type="domain" description="Aminoacyl-tRNA synthetase class I anticodon-binding" evidence="10">
    <location>
        <begin position="381"/>
        <end position="449"/>
    </location>
</feature>
<dbReference type="PANTHER" id="PTHR43311">
    <property type="entry name" value="GLUTAMATE--TRNA LIGASE"/>
    <property type="match status" value="1"/>
</dbReference>